<evidence type="ECO:0000256" key="1">
    <source>
        <dbReference type="ARBA" id="ARBA00022694"/>
    </source>
</evidence>
<comment type="similarity">
    <text evidence="6">Belongs to the RnpA family.</text>
</comment>
<dbReference type="GO" id="GO:0004526">
    <property type="term" value="F:ribonuclease P activity"/>
    <property type="evidence" value="ECO:0007669"/>
    <property type="project" value="UniProtKB-UniRule"/>
</dbReference>
<reference evidence="8" key="1">
    <citation type="submission" date="2021-03" db="EMBL/GenBank/DDBJ databases">
        <title>Description of Psychrosphaera ytuae sp. nov. isolated from deep sea sediment of South China Sea.</title>
        <authorList>
            <person name="Zhang J."/>
            <person name="Xu X.-D."/>
        </authorList>
    </citation>
    <scope>NUCLEOTIDE SEQUENCE</scope>
    <source>
        <strain evidence="8">MTZ26</strain>
    </source>
</reference>
<dbReference type="GO" id="GO:0030677">
    <property type="term" value="C:ribonuclease P complex"/>
    <property type="evidence" value="ECO:0007669"/>
    <property type="project" value="TreeGrafter"/>
</dbReference>
<evidence type="ECO:0000256" key="6">
    <source>
        <dbReference type="HAMAP-Rule" id="MF_00227"/>
    </source>
</evidence>
<keyword evidence="5 6" id="KW-0694">RNA-binding</keyword>
<dbReference type="GO" id="GO:0001682">
    <property type="term" value="P:tRNA 5'-leader removal"/>
    <property type="evidence" value="ECO:0007669"/>
    <property type="project" value="UniProtKB-UniRule"/>
</dbReference>
<keyword evidence="4 6" id="KW-0378">Hydrolase</keyword>
<proteinExistence type="inferred from homology"/>
<dbReference type="PANTHER" id="PTHR33992">
    <property type="entry name" value="RIBONUCLEASE P PROTEIN COMPONENT"/>
    <property type="match status" value="1"/>
</dbReference>
<dbReference type="Pfam" id="PF00825">
    <property type="entry name" value="Ribonuclease_P"/>
    <property type="match status" value="1"/>
</dbReference>
<evidence type="ECO:0000313" key="9">
    <source>
        <dbReference type="Proteomes" id="UP000682739"/>
    </source>
</evidence>
<dbReference type="EMBL" id="CP072110">
    <property type="protein sequence ID" value="QTH65356.1"/>
    <property type="molecule type" value="Genomic_DNA"/>
</dbReference>
<evidence type="ECO:0000313" key="8">
    <source>
        <dbReference type="EMBL" id="QTH65356.1"/>
    </source>
</evidence>
<evidence type="ECO:0000256" key="4">
    <source>
        <dbReference type="ARBA" id="ARBA00022801"/>
    </source>
</evidence>
<dbReference type="GO" id="GO:0000049">
    <property type="term" value="F:tRNA binding"/>
    <property type="evidence" value="ECO:0007669"/>
    <property type="project" value="UniProtKB-UniRule"/>
</dbReference>
<evidence type="ECO:0000256" key="7">
    <source>
        <dbReference type="NCBIfam" id="TIGR00188"/>
    </source>
</evidence>
<dbReference type="Proteomes" id="UP000682739">
    <property type="component" value="Chromosome"/>
</dbReference>
<protein>
    <recommendedName>
        <fullName evidence="6 7">Ribonuclease P protein component</fullName>
        <shortName evidence="6">RNase P protein</shortName>
        <shortName evidence="6">RNaseP protein</shortName>
        <ecNumber evidence="6 7">3.1.26.5</ecNumber>
    </recommendedName>
    <alternativeName>
        <fullName evidence="6">Protein C5</fullName>
    </alternativeName>
</protein>
<comment type="function">
    <text evidence="6">RNaseP catalyzes the removal of the 5'-leader sequence from pre-tRNA to produce the mature 5'-terminus. It can also cleave other RNA substrates such as 4.5S RNA. The protein component plays an auxiliary but essential role in vivo by binding to the 5'-leader sequence and broadening the substrate specificity of the ribozyme.</text>
</comment>
<keyword evidence="3 6" id="KW-0255">Endonuclease</keyword>
<sequence>MDNFTFPRELRLVTPSQFSRIFDHPVKAVSDHFTLLAKYNDLDHPRLGLIVAKKKEKTAVGRNKIKRITRESFRLNQHNLPNIDIVVLARDGIGQVDNEKLNKQLKKLWKKIALRCEQSLKK</sequence>
<dbReference type="EC" id="3.1.26.5" evidence="6 7"/>
<dbReference type="InterPro" id="IPR014721">
    <property type="entry name" value="Ribsml_uS5_D2-typ_fold_subgr"/>
</dbReference>
<dbReference type="SUPFAM" id="SSF54211">
    <property type="entry name" value="Ribosomal protein S5 domain 2-like"/>
    <property type="match status" value="1"/>
</dbReference>
<keyword evidence="2 6" id="KW-0540">Nuclease</keyword>
<keyword evidence="9" id="KW-1185">Reference proteome</keyword>
<name>A0A975HJJ1_9GAMM</name>
<evidence type="ECO:0000256" key="3">
    <source>
        <dbReference type="ARBA" id="ARBA00022759"/>
    </source>
</evidence>
<dbReference type="PANTHER" id="PTHR33992:SF1">
    <property type="entry name" value="RIBONUCLEASE P PROTEIN COMPONENT"/>
    <property type="match status" value="1"/>
</dbReference>
<dbReference type="AlphaFoldDB" id="A0A975HJJ1"/>
<evidence type="ECO:0000256" key="2">
    <source>
        <dbReference type="ARBA" id="ARBA00022722"/>
    </source>
</evidence>
<evidence type="ECO:0000256" key="5">
    <source>
        <dbReference type="ARBA" id="ARBA00022884"/>
    </source>
</evidence>
<dbReference type="GO" id="GO:0042781">
    <property type="term" value="F:3'-tRNA processing endoribonuclease activity"/>
    <property type="evidence" value="ECO:0007669"/>
    <property type="project" value="TreeGrafter"/>
</dbReference>
<dbReference type="KEGG" id="psym:J1N51_09375"/>
<dbReference type="NCBIfam" id="TIGR00188">
    <property type="entry name" value="rnpA"/>
    <property type="match status" value="1"/>
</dbReference>
<dbReference type="HAMAP" id="MF_00227">
    <property type="entry name" value="RNase_P"/>
    <property type="match status" value="1"/>
</dbReference>
<dbReference type="Gene3D" id="3.30.230.10">
    <property type="match status" value="1"/>
</dbReference>
<keyword evidence="1 6" id="KW-0819">tRNA processing</keyword>
<organism evidence="8 9">
    <name type="scientific">Psychrosphaera ytuae</name>
    <dbReference type="NCBI Taxonomy" id="2820710"/>
    <lineage>
        <taxon>Bacteria</taxon>
        <taxon>Pseudomonadati</taxon>
        <taxon>Pseudomonadota</taxon>
        <taxon>Gammaproteobacteria</taxon>
        <taxon>Alteromonadales</taxon>
        <taxon>Pseudoalteromonadaceae</taxon>
        <taxon>Psychrosphaera</taxon>
    </lineage>
</organism>
<dbReference type="InterPro" id="IPR000100">
    <property type="entry name" value="RNase_P"/>
</dbReference>
<dbReference type="RefSeq" id="WP_208833391.1">
    <property type="nucleotide sequence ID" value="NZ_CP072110.1"/>
</dbReference>
<comment type="subunit">
    <text evidence="6">Consists of a catalytic RNA component (M1 or rnpB) and a protein subunit.</text>
</comment>
<comment type="catalytic activity">
    <reaction evidence="6">
        <text>Endonucleolytic cleavage of RNA, removing 5'-extranucleotides from tRNA precursor.</text>
        <dbReference type="EC" id="3.1.26.5"/>
    </reaction>
</comment>
<gene>
    <name evidence="6 8" type="primary">rnpA</name>
    <name evidence="8" type="ORF">J1N51_09375</name>
</gene>
<accession>A0A975HJJ1</accession>
<dbReference type="InterPro" id="IPR020568">
    <property type="entry name" value="Ribosomal_Su5_D2-typ_SF"/>
</dbReference>